<dbReference type="WBParaSite" id="SBAD_0000533101-mRNA-1">
    <property type="protein sequence ID" value="SBAD_0000533101-mRNA-1"/>
    <property type="gene ID" value="SBAD_0000533101"/>
</dbReference>
<dbReference type="Proteomes" id="UP000270296">
    <property type="component" value="Unassembled WGS sequence"/>
</dbReference>
<accession>A0A183INC5</accession>
<evidence type="ECO:0000313" key="2">
    <source>
        <dbReference type="Proteomes" id="UP000270296"/>
    </source>
</evidence>
<dbReference type="EMBL" id="UZAM01008768">
    <property type="protein sequence ID" value="VDP06332.1"/>
    <property type="molecule type" value="Genomic_DNA"/>
</dbReference>
<reference evidence="1 2" key="2">
    <citation type="submission" date="2018-11" db="EMBL/GenBank/DDBJ databases">
        <authorList>
            <consortium name="Pathogen Informatics"/>
        </authorList>
    </citation>
    <scope>NUCLEOTIDE SEQUENCE [LARGE SCALE GENOMIC DNA]</scope>
</reference>
<dbReference type="AlphaFoldDB" id="A0A183INC5"/>
<proteinExistence type="predicted"/>
<protein>
    <submittedName>
        <fullName evidence="1 3">Uncharacterized protein</fullName>
    </submittedName>
</protein>
<gene>
    <name evidence="1" type="ORF">SBAD_LOCUS5121</name>
</gene>
<name>A0A183INC5_9BILA</name>
<evidence type="ECO:0000313" key="1">
    <source>
        <dbReference type="EMBL" id="VDP06332.1"/>
    </source>
</evidence>
<keyword evidence="2" id="KW-1185">Reference proteome</keyword>
<evidence type="ECO:0000313" key="3">
    <source>
        <dbReference type="WBParaSite" id="SBAD_0000533101-mRNA-1"/>
    </source>
</evidence>
<sequence>MDVLVVVLRLGVSPNGGDDKTHMALDVLLVNSVTTGHGSSPKASSTRCLPHQKISSDQDASEAAARLATSVLGLDTACQIRRVVSVSLMYDESAVSCTTVDCAVCGYGAALFCVPVIAGGRCL</sequence>
<organism evidence="3">
    <name type="scientific">Soboliphyme baturini</name>
    <dbReference type="NCBI Taxonomy" id="241478"/>
    <lineage>
        <taxon>Eukaryota</taxon>
        <taxon>Metazoa</taxon>
        <taxon>Ecdysozoa</taxon>
        <taxon>Nematoda</taxon>
        <taxon>Enoplea</taxon>
        <taxon>Dorylaimia</taxon>
        <taxon>Dioctophymatida</taxon>
        <taxon>Dioctophymatoidea</taxon>
        <taxon>Soboliphymatidae</taxon>
        <taxon>Soboliphyme</taxon>
    </lineage>
</organism>
<reference evidence="3" key="1">
    <citation type="submission" date="2016-06" db="UniProtKB">
        <authorList>
            <consortium name="WormBaseParasite"/>
        </authorList>
    </citation>
    <scope>IDENTIFICATION</scope>
</reference>